<gene>
    <name evidence="2" type="ORF">NSA47_07675</name>
</gene>
<dbReference type="EMBL" id="JANKAS010000005">
    <property type="protein sequence ID" value="MCR1898862.1"/>
    <property type="molecule type" value="Genomic_DNA"/>
</dbReference>
<dbReference type="GO" id="GO:0016747">
    <property type="term" value="F:acyltransferase activity, transferring groups other than amino-acyl groups"/>
    <property type="evidence" value="ECO:0007669"/>
    <property type="project" value="InterPro"/>
</dbReference>
<dbReference type="Gene3D" id="3.40.630.30">
    <property type="match status" value="1"/>
</dbReference>
<dbReference type="AlphaFoldDB" id="A0AAE3KZW6"/>
<reference evidence="2" key="1">
    <citation type="submission" date="2022-07" db="EMBL/GenBank/DDBJ databases">
        <title>Enhanced cultured diversity of the mouse gut microbiota enables custom-made synthetic communities.</title>
        <authorList>
            <person name="Afrizal A."/>
        </authorList>
    </citation>
    <scope>NUCLEOTIDE SEQUENCE</scope>
    <source>
        <strain evidence="2">DSM 28593</strain>
    </source>
</reference>
<evidence type="ECO:0000313" key="2">
    <source>
        <dbReference type="EMBL" id="MCR1898862.1"/>
    </source>
</evidence>
<dbReference type="Pfam" id="PF13302">
    <property type="entry name" value="Acetyltransf_3"/>
    <property type="match status" value="1"/>
</dbReference>
<dbReference type="PROSITE" id="PS51186">
    <property type="entry name" value="GNAT"/>
    <property type="match status" value="1"/>
</dbReference>
<feature type="domain" description="N-acetyltransferase" evidence="1">
    <location>
        <begin position="12"/>
        <end position="156"/>
    </location>
</feature>
<keyword evidence="3" id="KW-1185">Reference proteome</keyword>
<organism evidence="2 3">
    <name type="scientific">Irregularibacter muris</name>
    <dbReference type="NCBI Taxonomy" id="1796619"/>
    <lineage>
        <taxon>Bacteria</taxon>
        <taxon>Bacillati</taxon>
        <taxon>Bacillota</taxon>
        <taxon>Clostridia</taxon>
        <taxon>Eubacteriales</taxon>
        <taxon>Eubacteriaceae</taxon>
        <taxon>Irregularibacter</taxon>
    </lineage>
</organism>
<dbReference type="Proteomes" id="UP001205748">
    <property type="component" value="Unassembled WGS sequence"/>
</dbReference>
<dbReference type="PANTHER" id="PTHR43415:SF3">
    <property type="entry name" value="GNAT-FAMILY ACETYLTRANSFERASE"/>
    <property type="match status" value="1"/>
</dbReference>
<dbReference type="SUPFAM" id="SSF55729">
    <property type="entry name" value="Acyl-CoA N-acyltransferases (Nat)"/>
    <property type="match status" value="1"/>
</dbReference>
<evidence type="ECO:0000313" key="3">
    <source>
        <dbReference type="Proteomes" id="UP001205748"/>
    </source>
</evidence>
<evidence type="ECO:0000259" key="1">
    <source>
        <dbReference type="PROSITE" id="PS51186"/>
    </source>
</evidence>
<dbReference type="RefSeq" id="WP_257530622.1">
    <property type="nucleotide sequence ID" value="NZ_JANKAS010000005.1"/>
</dbReference>
<name>A0AAE3KZW6_9FIRM</name>
<proteinExistence type="predicted"/>
<accession>A0AAE3KZW6</accession>
<sequence length="156" mass="18198">MTFDIQRLSQNNAEVIANEWKYPGVYEFYNMTSDPEDYKEIITPNLRKNNYFQVIKENKLFGFFVVEKASDSDDIVDMGLGIKPELTGKGLGQKFLLEILNYIYKNHSAKIIRLGVASFNHRAKKVYEKVGFRQTKIYEQATNGSVYEFIEMKKEL</sequence>
<dbReference type="PANTHER" id="PTHR43415">
    <property type="entry name" value="SPERMIDINE N(1)-ACETYLTRANSFERASE"/>
    <property type="match status" value="1"/>
</dbReference>
<dbReference type="InterPro" id="IPR000182">
    <property type="entry name" value="GNAT_dom"/>
</dbReference>
<protein>
    <submittedName>
        <fullName evidence="2">GNAT family N-acetyltransferase</fullName>
    </submittedName>
</protein>
<comment type="caution">
    <text evidence="2">The sequence shown here is derived from an EMBL/GenBank/DDBJ whole genome shotgun (WGS) entry which is preliminary data.</text>
</comment>
<dbReference type="InterPro" id="IPR016181">
    <property type="entry name" value="Acyl_CoA_acyltransferase"/>
</dbReference>